<evidence type="ECO:0000256" key="10">
    <source>
        <dbReference type="PIRSR" id="PIRSR000343-2"/>
    </source>
</evidence>
<dbReference type="EC" id="1.14.14.18" evidence="8"/>
<reference evidence="12" key="3">
    <citation type="submission" date="2025-09" db="UniProtKB">
        <authorList>
            <consortium name="Ensembl"/>
        </authorList>
    </citation>
    <scope>IDENTIFICATION</scope>
</reference>
<dbReference type="GO" id="GO:0042167">
    <property type="term" value="P:heme catabolic process"/>
    <property type="evidence" value="ECO:0007669"/>
    <property type="project" value="TreeGrafter"/>
</dbReference>
<evidence type="ECO:0000256" key="9">
    <source>
        <dbReference type="PIRSR" id="PIRSR000343-1"/>
    </source>
</evidence>
<proteinExistence type="inferred from homology"/>
<dbReference type="GO" id="GO:0004392">
    <property type="term" value="F:heme oxygenase (decyclizing) activity"/>
    <property type="evidence" value="ECO:0007669"/>
    <property type="project" value="UniProtKB-UniRule"/>
</dbReference>
<keyword evidence="11" id="KW-0472">Membrane</keyword>
<keyword evidence="13" id="KW-1185">Reference proteome</keyword>
<dbReference type="GO" id="GO:0046872">
    <property type="term" value="F:metal ion binding"/>
    <property type="evidence" value="ECO:0007669"/>
    <property type="project" value="UniProtKB-UniRule"/>
</dbReference>
<keyword evidence="3 8" id="KW-0349">Heme</keyword>
<dbReference type="GeneTree" id="ENSGT00390000017673"/>
<keyword evidence="11" id="KW-1133">Transmembrane helix</keyword>
<keyword evidence="6" id="KW-0560">Oxidoreductase</keyword>
<evidence type="ECO:0000256" key="11">
    <source>
        <dbReference type="SAM" id="Phobius"/>
    </source>
</evidence>
<dbReference type="SUPFAM" id="SSF48613">
    <property type="entry name" value="Heme oxygenase-like"/>
    <property type="match status" value="1"/>
</dbReference>
<feature type="binding site" evidence="9">
    <location>
        <position position="24"/>
    </location>
    <ligand>
        <name>heme b</name>
        <dbReference type="ChEBI" id="CHEBI:60344"/>
    </ligand>
</feature>
<dbReference type="Pfam" id="PF01126">
    <property type="entry name" value="Heme_oxygenase"/>
    <property type="match status" value="1"/>
</dbReference>
<gene>
    <name evidence="12" type="primary">HMOX1</name>
</gene>
<keyword evidence="4 8" id="KW-0479">Metal-binding</keyword>
<reference evidence="12" key="1">
    <citation type="submission" date="2021-04" db="EMBL/GenBank/DDBJ databases">
        <authorList>
            <consortium name="Wellcome Sanger Institute Data Sharing"/>
        </authorList>
    </citation>
    <scope>NUCLEOTIDE SEQUENCE [LARGE SCALE GENOMIC DNA]</scope>
</reference>
<accession>A0A671TZG2</accession>
<keyword evidence="11" id="KW-0812">Transmembrane</keyword>
<name>A0A671TZG2_SPAAU</name>
<evidence type="ECO:0000256" key="2">
    <source>
        <dbReference type="ARBA" id="ARBA00006134"/>
    </source>
</evidence>
<sequence length="279" mass="31800">MDTETKTQMATEQMTDMDLSEQIKKVTKESHIRAENTELMMSFQKAQVTLQQYKLLLCSLYEIYLALEEELDRNSNHPGVAPIYFPAELARLEAIEKDLEYFYGQDWREKIVVPGATKRYCHRLRQIGKESPEFLLAHAYTRYLGDLSGGQVLGRIAQKSMGLKSSEGLSFFAFPGVTSPNLFKQLYRSRMNSVELTEEERNGVLEEAVRAFEFNIQVFDDLQKMLSVTEDTLQNCSTHSKPVQMLQINGSLNKTIPLLRMVLGLFVALATVSMGIYAL</sequence>
<evidence type="ECO:0000256" key="6">
    <source>
        <dbReference type="ARBA" id="ARBA00023002"/>
    </source>
</evidence>
<keyword evidence="7 8" id="KW-0408">Iron</keyword>
<dbReference type="Proteomes" id="UP000472265">
    <property type="component" value="Chromosome 1"/>
</dbReference>
<organism evidence="12 13">
    <name type="scientific">Sparus aurata</name>
    <name type="common">Gilthead sea bream</name>
    <dbReference type="NCBI Taxonomy" id="8175"/>
    <lineage>
        <taxon>Eukaryota</taxon>
        <taxon>Metazoa</taxon>
        <taxon>Chordata</taxon>
        <taxon>Craniata</taxon>
        <taxon>Vertebrata</taxon>
        <taxon>Euteleostomi</taxon>
        <taxon>Actinopterygii</taxon>
        <taxon>Neopterygii</taxon>
        <taxon>Teleostei</taxon>
        <taxon>Neoteleostei</taxon>
        <taxon>Acanthomorphata</taxon>
        <taxon>Eupercaria</taxon>
        <taxon>Spariformes</taxon>
        <taxon>Sparidae</taxon>
        <taxon>Sparus</taxon>
    </lineage>
</organism>
<feature type="binding site" evidence="9">
    <location>
        <position position="188"/>
    </location>
    <ligand>
        <name>heme b</name>
        <dbReference type="ChEBI" id="CHEBI:60344"/>
    </ligand>
</feature>
<dbReference type="InterPro" id="IPR002051">
    <property type="entry name" value="Haem_Oase"/>
</dbReference>
<evidence type="ECO:0000256" key="8">
    <source>
        <dbReference type="PIRNR" id="PIRNR000343"/>
    </source>
</evidence>
<feature type="transmembrane region" description="Helical" evidence="11">
    <location>
        <begin position="258"/>
        <end position="278"/>
    </location>
</feature>
<dbReference type="OrthoDB" id="652091at2759"/>
<dbReference type="GO" id="GO:0006788">
    <property type="term" value="P:heme oxidation"/>
    <property type="evidence" value="ECO:0007669"/>
    <property type="project" value="UniProtKB-UniRule"/>
</dbReference>
<feature type="binding site" description="axial binding residue" evidence="10">
    <location>
        <position position="31"/>
    </location>
    <ligand>
        <name>heme b</name>
        <dbReference type="ChEBI" id="CHEBI:60344"/>
    </ligand>
    <ligandPart>
        <name>Fe</name>
        <dbReference type="ChEBI" id="CHEBI:18248"/>
    </ligandPart>
</feature>
<feature type="binding site" evidence="9">
    <location>
        <position position="140"/>
    </location>
    <ligand>
        <name>heme b</name>
        <dbReference type="ChEBI" id="CHEBI:60344"/>
    </ligand>
</feature>
<dbReference type="PANTHER" id="PTHR10720">
    <property type="entry name" value="HEME OXYGENASE"/>
    <property type="match status" value="1"/>
</dbReference>
<evidence type="ECO:0000313" key="12">
    <source>
        <dbReference type="Ensembl" id="ENSSAUP00010006017.1"/>
    </source>
</evidence>
<dbReference type="InterPro" id="IPR016084">
    <property type="entry name" value="Haem_Oase-like_multi-hlx"/>
</dbReference>
<dbReference type="FunFam" id="1.20.910.10:FF:000001">
    <property type="entry name" value="Heme oxygenase 1"/>
    <property type="match status" value="1"/>
</dbReference>
<dbReference type="AlphaFoldDB" id="A0A671TZG2"/>
<evidence type="ECO:0000256" key="7">
    <source>
        <dbReference type="ARBA" id="ARBA00023004"/>
    </source>
</evidence>
<dbReference type="PIRSF" id="PIRSF000343">
    <property type="entry name" value="Haem_Oase"/>
    <property type="match status" value="1"/>
</dbReference>
<dbReference type="CDD" id="cd19165">
    <property type="entry name" value="HemeO"/>
    <property type="match status" value="1"/>
</dbReference>
<dbReference type="Gene3D" id="1.20.910.10">
    <property type="entry name" value="Heme oxygenase-like"/>
    <property type="match status" value="1"/>
</dbReference>
<protein>
    <recommendedName>
        <fullName evidence="8">Heme oxygenase</fullName>
        <ecNumber evidence="8">1.14.14.18</ecNumber>
    </recommendedName>
</protein>
<reference evidence="12" key="2">
    <citation type="submission" date="2025-08" db="UniProtKB">
        <authorList>
            <consortium name="Ensembl"/>
        </authorList>
    </citation>
    <scope>IDENTIFICATION</scope>
</reference>
<dbReference type="PRINTS" id="PR00088">
    <property type="entry name" value="HAEMOXYGNASE"/>
</dbReference>
<dbReference type="GO" id="GO:0020037">
    <property type="term" value="F:heme binding"/>
    <property type="evidence" value="ECO:0007669"/>
    <property type="project" value="TreeGrafter"/>
</dbReference>
<keyword evidence="5" id="KW-0256">Endoplasmic reticulum</keyword>
<comment type="subcellular location">
    <subcellularLocation>
        <location evidence="1">Endoplasmic reticulum</location>
    </subcellularLocation>
</comment>
<dbReference type="GO" id="GO:0005783">
    <property type="term" value="C:endoplasmic reticulum"/>
    <property type="evidence" value="ECO:0007669"/>
    <property type="project" value="UniProtKB-SubCell"/>
</dbReference>
<evidence type="ECO:0000313" key="13">
    <source>
        <dbReference type="Proteomes" id="UP000472265"/>
    </source>
</evidence>
<evidence type="ECO:0000256" key="1">
    <source>
        <dbReference type="ARBA" id="ARBA00004240"/>
    </source>
</evidence>
<comment type="similarity">
    <text evidence="2 8">Belongs to the heme oxygenase family.</text>
</comment>
<evidence type="ECO:0000256" key="3">
    <source>
        <dbReference type="ARBA" id="ARBA00022617"/>
    </source>
</evidence>
<comment type="catalytic activity">
    <reaction evidence="8">
        <text>heme b + 3 reduced [NADPH--hemoprotein reductase] + 3 O2 = biliverdin IXalpha + CO + Fe(2+) + 3 oxidized [NADPH--hemoprotein reductase] + 3 H2O + H(+)</text>
        <dbReference type="Rhea" id="RHEA:21764"/>
        <dbReference type="Rhea" id="RHEA-COMP:11964"/>
        <dbReference type="Rhea" id="RHEA-COMP:11965"/>
        <dbReference type="ChEBI" id="CHEBI:15377"/>
        <dbReference type="ChEBI" id="CHEBI:15378"/>
        <dbReference type="ChEBI" id="CHEBI:15379"/>
        <dbReference type="ChEBI" id="CHEBI:17245"/>
        <dbReference type="ChEBI" id="CHEBI:29033"/>
        <dbReference type="ChEBI" id="CHEBI:57618"/>
        <dbReference type="ChEBI" id="CHEBI:57991"/>
        <dbReference type="ChEBI" id="CHEBI:58210"/>
        <dbReference type="ChEBI" id="CHEBI:60344"/>
        <dbReference type="EC" id="1.14.14.18"/>
    </reaction>
</comment>
<dbReference type="InterPro" id="IPR016053">
    <property type="entry name" value="Haem_Oase-like"/>
</dbReference>
<evidence type="ECO:0000256" key="5">
    <source>
        <dbReference type="ARBA" id="ARBA00022824"/>
    </source>
</evidence>
<evidence type="ECO:0000256" key="4">
    <source>
        <dbReference type="ARBA" id="ARBA00022723"/>
    </source>
</evidence>
<dbReference type="GO" id="GO:0006979">
    <property type="term" value="P:response to oxidative stress"/>
    <property type="evidence" value="ECO:0007669"/>
    <property type="project" value="TreeGrafter"/>
</dbReference>
<dbReference type="Ensembl" id="ENSSAUT00010006481.1">
    <property type="protein sequence ID" value="ENSSAUP00010006017.1"/>
    <property type="gene ID" value="ENSSAUG00010003067.1"/>
</dbReference>
<dbReference type="PANTHER" id="PTHR10720:SF1">
    <property type="entry name" value="HEME OXYGENASE 1"/>
    <property type="match status" value="1"/>
</dbReference>